<dbReference type="Gene3D" id="1.20.1250.20">
    <property type="entry name" value="MFS general substrate transporter like domains"/>
    <property type="match status" value="1"/>
</dbReference>
<organism evidence="8 9">
    <name type="scientific">Sanguibacter antarcticus</name>
    <dbReference type="NCBI Taxonomy" id="372484"/>
    <lineage>
        <taxon>Bacteria</taxon>
        <taxon>Bacillati</taxon>
        <taxon>Actinomycetota</taxon>
        <taxon>Actinomycetes</taxon>
        <taxon>Micrococcales</taxon>
        <taxon>Sanguibacteraceae</taxon>
        <taxon>Sanguibacter</taxon>
    </lineage>
</organism>
<dbReference type="GO" id="GO:0005886">
    <property type="term" value="C:plasma membrane"/>
    <property type="evidence" value="ECO:0007669"/>
    <property type="project" value="UniProtKB-SubCell"/>
</dbReference>
<feature type="transmembrane region" description="Helical" evidence="6">
    <location>
        <begin position="149"/>
        <end position="175"/>
    </location>
</feature>
<keyword evidence="5 6" id="KW-0472">Membrane</keyword>
<dbReference type="CDD" id="cd06173">
    <property type="entry name" value="MFS_MefA_like"/>
    <property type="match status" value="1"/>
</dbReference>
<dbReference type="PANTHER" id="PTHR23513">
    <property type="entry name" value="INTEGRAL MEMBRANE EFFLUX PROTEIN-RELATED"/>
    <property type="match status" value="1"/>
</dbReference>
<feature type="transmembrane region" description="Helical" evidence="6">
    <location>
        <begin position="288"/>
        <end position="308"/>
    </location>
</feature>
<dbReference type="PROSITE" id="PS50850">
    <property type="entry name" value="MFS"/>
    <property type="match status" value="1"/>
</dbReference>
<dbReference type="AlphaFoldDB" id="A0A2A9E918"/>
<feature type="transmembrane region" description="Helical" evidence="6">
    <location>
        <begin position="91"/>
        <end position="113"/>
    </location>
</feature>
<dbReference type="InterPro" id="IPR036259">
    <property type="entry name" value="MFS_trans_sf"/>
</dbReference>
<name>A0A2A9E918_9MICO</name>
<accession>A0A2A9E918</accession>
<keyword evidence="4 6" id="KW-1133">Transmembrane helix</keyword>
<evidence type="ECO:0000256" key="3">
    <source>
        <dbReference type="ARBA" id="ARBA00022692"/>
    </source>
</evidence>
<evidence type="ECO:0000256" key="2">
    <source>
        <dbReference type="ARBA" id="ARBA00022475"/>
    </source>
</evidence>
<feature type="transmembrane region" description="Helical" evidence="6">
    <location>
        <begin position="344"/>
        <end position="367"/>
    </location>
</feature>
<feature type="transmembrane region" description="Helical" evidence="6">
    <location>
        <begin position="56"/>
        <end position="79"/>
    </location>
</feature>
<feature type="transmembrane region" description="Helical" evidence="6">
    <location>
        <begin position="379"/>
        <end position="399"/>
    </location>
</feature>
<evidence type="ECO:0000259" key="7">
    <source>
        <dbReference type="PROSITE" id="PS50850"/>
    </source>
</evidence>
<dbReference type="SUPFAM" id="SSF103473">
    <property type="entry name" value="MFS general substrate transporter"/>
    <property type="match status" value="1"/>
</dbReference>
<reference evidence="8 9" key="1">
    <citation type="submission" date="2017-10" db="EMBL/GenBank/DDBJ databases">
        <title>Sequencing the genomes of 1000 actinobacteria strains.</title>
        <authorList>
            <person name="Klenk H.-P."/>
        </authorList>
    </citation>
    <scope>NUCLEOTIDE SEQUENCE [LARGE SCALE GENOMIC DNA]</scope>
    <source>
        <strain evidence="8 9">DSM 18966</strain>
    </source>
</reference>
<dbReference type="EMBL" id="PDJG01000001">
    <property type="protein sequence ID" value="PFG34719.1"/>
    <property type="molecule type" value="Genomic_DNA"/>
</dbReference>
<evidence type="ECO:0000256" key="5">
    <source>
        <dbReference type="ARBA" id="ARBA00023136"/>
    </source>
</evidence>
<evidence type="ECO:0000256" key="1">
    <source>
        <dbReference type="ARBA" id="ARBA00004651"/>
    </source>
</evidence>
<feature type="transmembrane region" description="Helical" evidence="6">
    <location>
        <begin position="187"/>
        <end position="207"/>
    </location>
</feature>
<comment type="subcellular location">
    <subcellularLocation>
        <location evidence="1">Cell membrane</location>
        <topology evidence="1">Multi-pass membrane protein</topology>
    </subcellularLocation>
</comment>
<dbReference type="PANTHER" id="PTHR23513:SF17">
    <property type="entry name" value="MEMBRANE PROTEIN"/>
    <property type="match status" value="1"/>
</dbReference>
<proteinExistence type="predicted"/>
<dbReference type="InterPro" id="IPR020846">
    <property type="entry name" value="MFS_dom"/>
</dbReference>
<comment type="caution">
    <text evidence="8">The sequence shown here is derived from an EMBL/GenBank/DDBJ whole genome shotgun (WGS) entry which is preliminary data.</text>
</comment>
<keyword evidence="2" id="KW-1003">Cell membrane</keyword>
<dbReference type="Proteomes" id="UP000225548">
    <property type="component" value="Unassembled WGS sequence"/>
</dbReference>
<feature type="transmembrane region" description="Helical" evidence="6">
    <location>
        <begin position="27"/>
        <end position="50"/>
    </location>
</feature>
<evidence type="ECO:0000256" key="4">
    <source>
        <dbReference type="ARBA" id="ARBA00022989"/>
    </source>
</evidence>
<keyword evidence="9" id="KW-1185">Reference proteome</keyword>
<feature type="transmembrane region" description="Helical" evidence="6">
    <location>
        <begin position="411"/>
        <end position="431"/>
    </location>
</feature>
<gene>
    <name evidence="8" type="ORF">ATL42_2639</name>
</gene>
<evidence type="ECO:0000256" key="6">
    <source>
        <dbReference type="SAM" id="Phobius"/>
    </source>
</evidence>
<evidence type="ECO:0000313" key="9">
    <source>
        <dbReference type="Proteomes" id="UP000225548"/>
    </source>
</evidence>
<feature type="transmembrane region" description="Helical" evidence="6">
    <location>
        <begin position="320"/>
        <end position="338"/>
    </location>
</feature>
<evidence type="ECO:0000313" key="8">
    <source>
        <dbReference type="EMBL" id="PFG34719.1"/>
    </source>
</evidence>
<dbReference type="GO" id="GO:0022857">
    <property type="term" value="F:transmembrane transporter activity"/>
    <property type="evidence" value="ECO:0007669"/>
    <property type="project" value="InterPro"/>
</dbReference>
<protein>
    <submittedName>
        <fullName evidence="8">Na+/melibiose symporter-like transporter</fullName>
    </submittedName>
</protein>
<keyword evidence="3 6" id="KW-0812">Transmembrane</keyword>
<sequence>MVRTLRDVGALRDLRQLLRIRDFRRLFTVRMVSQAGDGMFQIGLATLFFFSPESQGTAASIAVAFAILLAPFTLVGPWAGVLLDRWRRRQVLVVANATRVVITVVIAVVILVWGVVPVVYALALLNLSLNRFLLAALSASLPRVVDGPLLLTANALVPTLGAGAAGAGALVGLGIGLAVSDGTLHDALSLGTAAILFAAASALALVFSRDRLGPERLADAQQTRHELARLGNGLVEGARLLVARRTPAQALVMMATHRFLYGLAFVASILLSRNSLGGDDAASSGSGMGTFTLVLAATSVGFALAVVLTPTVARHTGPQVWIVVCLVLAAVSQAVLALDVTLTTLLVCAVPLGLAAQGAKIAVDTIVQRDTPDEYRGRAFALYDVLYNTGFIGASALAAVTLPDSGYSPGLFAGIAVAYAAAALVFGCWGARTPN</sequence>
<feature type="domain" description="Major facilitator superfamily (MFS) profile" evidence="7">
    <location>
        <begin position="250"/>
        <end position="435"/>
    </location>
</feature>
<feature type="transmembrane region" description="Helical" evidence="6">
    <location>
        <begin position="259"/>
        <end position="276"/>
    </location>
</feature>